<name>A0A0V0Q9R0_PSEPJ</name>
<feature type="compositionally biased region" description="Polar residues" evidence="2">
    <location>
        <begin position="214"/>
        <end position="223"/>
    </location>
</feature>
<comment type="caution">
    <text evidence="3">The sequence shown here is derived from an EMBL/GenBank/DDBJ whole genome shotgun (WGS) entry which is preliminary data.</text>
</comment>
<protein>
    <submittedName>
        <fullName evidence="3">Uncharacterized protein</fullName>
    </submittedName>
</protein>
<dbReference type="InParanoid" id="A0A0V0Q9R0"/>
<dbReference type="AlphaFoldDB" id="A0A0V0Q9R0"/>
<sequence>MFPTCSSSGHKNGQKICCLLRDQAIKKMESEKQQKRKEKEIEKEMEQMGLLLSSSEKKKYQEKMQSKEVSQFNISQLEEPVANLSTKFQKIKEQEKNLIKLQKIQEQKEILQKDLKINNSESKKEVSKLRSQSQQQYMGSSEYYQSKFYKQYIDQKQKNNEMNNIRVQKDKIKEIMLKQKQIFKKYQFKLENYQSPNIHNKSQKQSQSQLQQSPVISKSAQQNKKYENYLPLARKNLKKQVQPSDYYNEFQKIKSDSNLSKQQKVKKYEGVASVLQKIADKEQNKEKTQENILKYDQYIQIRNNFENAKNLKRKENQRKLRSLSEKNVPKNIPKIKYNSDQIQFDAIKVKLAIYETQIDIQNQK</sequence>
<keyword evidence="1" id="KW-0175">Coiled coil</keyword>
<evidence type="ECO:0000256" key="1">
    <source>
        <dbReference type="SAM" id="Coils"/>
    </source>
</evidence>
<dbReference type="EMBL" id="LDAU01000225">
    <property type="protein sequence ID" value="KRW98907.1"/>
    <property type="molecule type" value="Genomic_DNA"/>
</dbReference>
<feature type="compositionally biased region" description="Low complexity" evidence="2">
    <location>
        <begin position="203"/>
        <end position="213"/>
    </location>
</feature>
<evidence type="ECO:0000313" key="4">
    <source>
        <dbReference type="Proteomes" id="UP000054937"/>
    </source>
</evidence>
<feature type="coiled-coil region" evidence="1">
    <location>
        <begin position="101"/>
        <end position="132"/>
    </location>
</feature>
<proteinExistence type="predicted"/>
<evidence type="ECO:0000256" key="2">
    <source>
        <dbReference type="SAM" id="MobiDB-lite"/>
    </source>
</evidence>
<reference evidence="3 4" key="1">
    <citation type="journal article" date="2015" name="Sci. Rep.">
        <title>Genome of the facultative scuticociliatosis pathogen Pseudocohnilembus persalinus provides insight into its virulence through horizontal gene transfer.</title>
        <authorList>
            <person name="Xiong J."/>
            <person name="Wang G."/>
            <person name="Cheng J."/>
            <person name="Tian M."/>
            <person name="Pan X."/>
            <person name="Warren A."/>
            <person name="Jiang C."/>
            <person name="Yuan D."/>
            <person name="Miao W."/>
        </authorList>
    </citation>
    <scope>NUCLEOTIDE SEQUENCE [LARGE SCALE GENOMIC DNA]</scope>
    <source>
        <strain evidence="3">36N120E</strain>
    </source>
</reference>
<gene>
    <name evidence="3" type="ORF">PPERSA_09432</name>
</gene>
<accession>A0A0V0Q9R0</accession>
<keyword evidence="4" id="KW-1185">Reference proteome</keyword>
<feature type="coiled-coil region" evidence="1">
    <location>
        <begin position="21"/>
        <end position="48"/>
    </location>
</feature>
<feature type="region of interest" description="Disordered" evidence="2">
    <location>
        <begin position="198"/>
        <end position="223"/>
    </location>
</feature>
<evidence type="ECO:0000313" key="3">
    <source>
        <dbReference type="EMBL" id="KRW98907.1"/>
    </source>
</evidence>
<organism evidence="3 4">
    <name type="scientific">Pseudocohnilembus persalinus</name>
    <name type="common">Ciliate</name>
    <dbReference type="NCBI Taxonomy" id="266149"/>
    <lineage>
        <taxon>Eukaryota</taxon>
        <taxon>Sar</taxon>
        <taxon>Alveolata</taxon>
        <taxon>Ciliophora</taxon>
        <taxon>Intramacronucleata</taxon>
        <taxon>Oligohymenophorea</taxon>
        <taxon>Scuticociliatia</taxon>
        <taxon>Philasterida</taxon>
        <taxon>Pseudocohnilembidae</taxon>
        <taxon>Pseudocohnilembus</taxon>
    </lineage>
</organism>
<dbReference type="Proteomes" id="UP000054937">
    <property type="component" value="Unassembled WGS sequence"/>
</dbReference>